<comment type="cofactor">
    <cofactor evidence="1">
        <name>Mg(2+)</name>
        <dbReference type="ChEBI" id="CHEBI:18420"/>
    </cofactor>
</comment>
<dbReference type="PROSITE" id="PS00444">
    <property type="entry name" value="POLYPRENYL_SYNTHASE_2"/>
    <property type="match status" value="1"/>
</dbReference>
<reference evidence="7" key="1">
    <citation type="submission" date="2021-03" db="EMBL/GenBank/DDBJ databases">
        <authorList>
            <person name="Bekaert M."/>
        </authorList>
    </citation>
    <scope>NUCLEOTIDE SEQUENCE</scope>
</reference>
<name>A0A8S3TBW3_MYTED</name>
<evidence type="ECO:0000256" key="1">
    <source>
        <dbReference type="ARBA" id="ARBA00001946"/>
    </source>
</evidence>
<dbReference type="Proteomes" id="UP000683360">
    <property type="component" value="Unassembled WGS sequence"/>
</dbReference>
<keyword evidence="3 7" id="KW-0808">Transferase</keyword>
<dbReference type="EC" id="2.5.1.91" evidence="7"/>
<dbReference type="AlphaFoldDB" id="A0A8S3TBW3"/>
<evidence type="ECO:0000256" key="2">
    <source>
        <dbReference type="ARBA" id="ARBA00006706"/>
    </source>
</evidence>
<dbReference type="PANTHER" id="PTHR12001">
    <property type="entry name" value="GERANYLGERANYL PYROPHOSPHATE SYNTHASE"/>
    <property type="match status" value="1"/>
</dbReference>
<evidence type="ECO:0000256" key="3">
    <source>
        <dbReference type="ARBA" id="ARBA00022679"/>
    </source>
</evidence>
<dbReference type="SUPFAM" id="SSF48576">
    <property type="entry name" value="Terpenoid synthases"/>
    <property type="match status" value="1"/>
</dbReference>
<evidence type="ECO:0000313" key="7">
    <source>
        <dbReference type="EMBL" id="CAG2231060.1"/>
    </source>
</evidence>
<dbReference type="GO" id="GO:0097269">
    <property type="term" value="F:all-trans-decaprenyl-diphosphate synthase activity"/>
    <property type="evidence" value="ECO:0007669"/>
    <property type="project" value="UniProtKB-EC"/>
</dbReference>
<protein>
    <submittedName>
        <fullName evidence="7">PDSS1</fullName>
        <ecNumber evidence="7">2.5.1.91</ecNumber>
    </submittedName>
</protein>
<comment type="caution">
    <text evidence="7">The sequence shown here is derived from an EMBL/GenBank/DDBJ whole genome shotgun (WGS) entry which is preliminary data.</text>
</comment>
<proteinExistence type="inferred from homology"/>
<keyword evidence="8" id="KW-1185">Reference proteome</keyword>
<keyword evidence="6" id="KW-0414">Isoprene biosynthesis</keyword>
<evidence type="ECO:0000256" key="6">
    <source>
        <dbReference type="ARBA" id="ARBA00023229"/>
    </source>
</evidence>
<accession>A0A8S3TBW3</accession>
<dbReference type="PANTHER" id="PTHR12001:SF69">
    <property type="entry name" value="ALL TRANS-POLYPRENYL-DIPHOSPHATE SYNTHASE PDSS1"/>
    <property type="match status" value="1"/>
</dbReference>
<dbReference type="CDD" id="cd00685">
    <property type="entry name" value="Trans_IPPS_HT"/>
    <property type="match status" value="1"/>
</dbReference>
<dbReference type="GO" id="GO:0005739">
    <property type="term" value="C:mitochondrion"/>
    <property type="evidence" value="ECO:0007669"/>
    <property type="project" value="TreeGrafter"/>
</dbReference>
<dbReference type="Pfam" id="PF00348">
    <property type="entry name" value="polyprenyl_synt"/>
    <property type="match status" value="1"/>
</dbReference>
<gene>
    <name evidence="7" type="ORF">MEDL_43956</name>
</gene>
<evidence type="ECO:0000256" key="4">
    <source>
        <dbReference type="ARBA" id="ARBA00022723"/>
    </source>
</evidence>
<dbReference type="InterPro" id="IPR033749">
    <property type="entry name" value="Polyprenyl_synt_CS"/>
</dbReference>
<keyword evidence="4" id="KW-0479">Metal-binding</keyword>
<keyword evidence="5" id="KW-0460">Magnesium</keyword>
<evidence type="ECO:0000313" key="8">
    <source>
        <dbReference type="Proteomes" id="UP000683360"/>
    </source>
</evidence>
<comment type="similarity">
    <text evidence="2">Belongs to the FPP/GGPP synthase family.</text>
</comment>
<dbReference type="OrthoDB" id="9927103at2759"/>
<dbReference type="EMBL" id="CAJPWZ010002131">
    <property type="protein sequence ID" value="CAG2231060.1"/>
    <property type="molecule type" value="Genomic_DNA"/>
</dbReference>
<sequence length="222" mass="24627">MLSGYTLVGRAILAGDYLLSVSSVALARLGNTEVVAVLSQVIEDLVRGEFMQMGSKENENDRFNHYLKKTFKKTASLLANSCKAVSILGNSNEDITEVAFEYGKNVGIAFQLIDDLLDFTSCEEVMGKPTAADLRLGLATAPVLFAAQDYPELNPMIMRRFNEEGDIEWARKLVAKSDGVAQTRMLAEEHSKEAIRQIRTLKQSIPRDSLEQLAVILLQRQN</sequence>
<dbReference type="GO" id="GO:0008299">
    <property type="term" value="P:isoprenoid biosynthetic process"/>
    <property type="evidence" value="ECO:0007669"/>
    <property type="project" value="UniProtKB-KW"/>
</dbReference>
<dbReference type="InterPro" id="IPR008949">
    <property type="entry name" value="Isoprenoid_synthase_dom_sf"/>
</dbReference>
<dbReference type="GO" id="GO:0046872">
    <property type="term" value="F:metal ion binding"/>
    <property type="evidence" value="ECO:0007669"/>
    <property type="project" value="UniProtKB-KW"/>
</dbReference>
<dbReference type="GO" id="GO:1990234">
    <property type="term" value="C:transferase complex"/>
    <property type="evidence" value="ECO:0007669"/>
    <property type="project" value="TreeGrafter"/>
</dbReference>
<dbReference type="GO" id="GO:0006744">
    <property type="term" value="P:ubiquinone biosynthetic process"/>
    <property type="evidence" value="ECO:0007669"/>
    <property type="project" value="TreeGrafter"/>
</dbReference>
<dbReference type="InterPro" id="IPR000092">
    <property type="entry name" value="Polyprenyl_synt"/>
</dbReference>
<organism evidence="7 8">
    <name type="scientific">Mytilus edulis</name>
    <name type="common">Blue mussel</name>
    <dbReference type="NCBI Taxonomy" id="6550"/>
    <lineage>
        <taxon>Eukaryota</taxon>
        <taxon>Metazoa</taxon>
        <taxon>Spiralia</taxon>
        <taxon>Lophotrochozoa</taxon>
        <taxon>Mollusca</taxon>
        <taxon>Bivalvia</taxon>
        <taxon>Autobranchia</taxon>
        <taxon>Pteriomorphia</taxon>
        <taxon>Mytilida</taxon>
        <taxon>Mytiloidea</taxon>
        <taxon>Mytilidae</taxon>
        <taxon>Mytilinae</taxon>
        <taxon>Mytilus</taxon>
    </lineage>
</organism>
<evidence type="ECO:0000256" key="5">
    <source>
        <dbReference type="ARBA" id="ARBA00022842"/>
    </source>
</evidence>
<dbReference type="Gene3D" id="1.10.600.10">
    <property type="entry name" value="Farnesyl Diphosphate Synthase"/>
    <property type="match status" value="1"/>
</dbReference>